<organism evidence="10 11">
    <name type="scientific">Noviherbaspirillum suwonense</name>
    <dbReference type="NCBI Taxonomy" id="1224511"/>
    <lineage>
        <taxon>Bacteria</taxon>
        <taxon>Pseudomonadati</taxon>
        <taxon>Pseudomonadota</taxon>
        <taxon>Betaproteobacteria</taxon>
        <taxon>Burkholderiales</taxon>
        <taxon>Oxalobacteraceae</taxon>
        <taxon>Noviherbaspirillum</taxon>
    </lineage>
</organism>
<dbReference type="Gene3D" id="3.30.300.30">
    <property type="match status" value="1"/>
</dbReference>
<evidence type="ECO:0000256" key="6">
    <source>
        <dbReference type="ARBA" id="ARBA00039545"/>
    </source>
</evidence>
<dbReference type="Pfam" id="PF13193">
    <property type="entry name" value="AMP-binding_C"/>
    <property type="match status" value="1"/>
</dbReference>
<reference evidence="10 11" key="1">
    <citation type="submission" date="2017-05" db="EMBL/GenBank/DDBJ databases">
        <authorList>
            <person name="Varghese N."/>
            <person name="Submissions S."/>
        </authorList>
    </citation>
    <scope>NUCLEOTIDE SEQUENCE [LARGE SCALE GENOMIC DNA]</scope>
    <source>
        <strain evidence="10 11">DSM 26001</strain>
    </source>
</reference>
<evidence type="ECO:0000313" key="10">
    <source>
        <dbReference type="EMBL" id="SMP75047.1"/>
    </source>
</evidence>
<proteinExistence type="predicted"/>
<keyword evidence="3" id="KW-0436">Ligase</keyword>
<dbReference type="InterPro" id="IPR000873">
    <property type="entry name" value="AMP-dep_synth/lig_dom"/>
</dbReference>
<dbReference type="InterPro" id="IPR045851">
    <property type="entry name" value="AMP-bd_C_sf"/>
</dbReference>
<evidence type="ECO:0000256" key="1">
    <source>
        <dbReference type="ARBA" id="ARBA00004170"/>
    </source>
</evidence>
<keyword evidence="11" id="KW-1185">Reference proteome</keyword>
<dbReference type="PROSITE" id="PS00455">
    <property type="entry name" value="AMP_BINDING"/>
    <property type="match status" value="1"/>
</dbReference>
<dbReference type="CDD" id="cd05936">
    <property type="entry name" value="FC-FACS_FadD_like"/>
    <property type="match status" value="1"/>
</dbReference>
<dbReference type="InterPro" id="IPR020845">
    <property type="entry name" value="AMP-binding_CS"/>
</dbReference>
<gene>
    <name evidence="10" type="ORF">SAMN06295970_12223</name>
</gene>
<name>A0ABY1QQJ7_9BURK</name>
<sequence>MERTWLTSYPPDVPATISVDASDSLPALLARICASHAHRPAFSNQGATISYGELDRLSLAFAAYLQKVAALQKGERVAIMLPNLLQYPVALFGVLRAGGVVVNTNPLYTATELERQLLDSGASVLVVLDNFAHVAEQVLSRTRVRHVIVTAVGDMLHFPKAQIVNMVVKHIKHMVPEWHIDGADRFMDALEEGEQQAFEVVPLQADDTAFLQYTGGTTGVPKGAILSHGNMVANLEQTAAWVKSVLLEGEETAVIPLPLYHVFALTATLAFLRLAAHNVLITNPRDTEALVKELRHTRFSVMIGVNTLFNVLLDAPHIEQANHGSVKVVVAGGMAVQRAVAQRWHKVFGVPLIEGYGLTETSPIVTANPLTIAAYTGTIGLPLPSTDVAIMDDAGNVLGIGAPGELCVRGPQVMKGYWQRPEETAKVMTSDGWLRTGDIGVMDGAGYFRIVDRKKDVIVVSGFKVFPNEVEDAAMLHPGIHEAAAIPAPDEHSDEVVKLVVVRRDPTLTADALLVHLHKHLTGYKLPRYIVFRDGELPKSNIGKVLRRIVKEEEEKKSQVAA</sequence>
<keyword evidence="4" id="KW-0472">Membrane</keyword>
<evidence type="ECO:0000256" key="3">
    <source>
        <dbReference type="ARBA" id="ARBA00022598"/>
    </source>
</evidence>
<evidence type="ECO:0000256" key="2">
    <source>
        <dbReference type="ARBA" id="ARBA00005005"/>
    </source>
</evidence>
<dbReference type="RefSeq" id="WP_283444559.1">
    <property type="nucleotide sequence ID" value="NZ_FXUL01000022.1"/>
</dbReference>
<dbReference type="SUPFAM" id="SSF56801">
    <property type="entry name" value="Acetyl-CoA synthetase-like"/>
    <property type="match status" value="1"/>
</dbReference>
<feature type="domain" description="AMP-dependent synthetase/ligase" evidence="8">
    <location>
        <begin position="31"/>
        <end position="418"/>
    </location>
</feature>
<comment type="caution">
    <text evidence="10">The sequence shown here is derived from an EMBL/GenBank/DDBJ whole genome shotgun (WGS) entry which is preliminary data.</text>
</comment>
<protein>
    <recommendedName>
        <fullName evidence="6">Long-chain-fatty-acid--CoA ligase</fullName>
        <ecNumber evidence="5">6.2.1.3</ecNumber>
    </recommendedName>
    <alternativeName>
        <fullName evidence="7">Long-chain acyl-CoA synthetase</fullName>
    </alternativeName>
</protein>
<accession>A0ABY1QQJ7</accession>
<evidence type="ECO:0000256" key="7">
    <source>
        <dbReference type="ARBA" id="ARBA00042773"/>
    </source>
</evidence>
<dbReference type="PANTHER" id="PTHR43767:SF8">
    <property type="entry name" value="LONG-CHAIN-FATTY-ACID--COA LIGASE"/>
    <property type="match status" value="1"/>
</dbReference>
<dbReference type="Proteomes" id="UP001158049">
    <property type="component" value="Unassembled WGS sequence"/>
</dbReference>
<comment type="subcellular location">
    <subcellularLocation>
        <location evidence="1">Membrane</location>
        <topology evidence="1">Peripheral membrane protein</topology>
    </subcellularLocation>
</comment>
<evidence type="ECO:0000256" key="4">
    <source>
        <dbReference type="ARBA" id="ARBA00023136"/>
    </source>
</evidence>
<evidence type="ECO:0000256" key="5">
    <source>
        <dbReference type="ARBA" id="ARBA00026121"/>
    </source>
</evidence>
<dbReference type="InterPro" id="IPR025110">
    <property type="entry name" value="AMP-bd_C"/>
</dbReference>
<dbReference type="Pfam" id="PF00501">
    <property type="entry name" value="AMP-binding"/>
    <property type="match status" value="1"/>
</dbReference>
<feature type="domain" description="AMP-binding enzyme C-terminal" evidence="9">
    <location>
        <begin position="469"/>
        <end position="544"/>
    </location>
</feature>
<comment type="pathway">
    <text evidence="2">Lipid metabolism; fatty acid beta-oxidation.</text>
</comment>
<evidence type="ECO:0000259" key="8">
    <source>
        <dbReference type="Pfam" id="PF00501"/>
    </source>
</evidence>
<evidence type="ECO:0000259" key="9">
    <source>
        <dbReference type="Pfam" id="PF13193"/>
    </source>
</evidence>
<dbReference type="EMBL" id="FXUL01000022">
    <property type="protein sequence ID" value="SMP75047.1"/>
    <property type="molecule type" value="Genomic_DNA"/>
</dbReference>
<dbReference type="Gene3D" id="3.40.50.12780">
    <property type="entry name" value="N-terminal domain of ligase-like"/>
    <property type="match status" value="1"/>
</dbReference>
<dbReference type="InterPro" id="IPR050237">
    <property type="entry name" value="ATP-dep_AMP-bd_enzyme"/>
</dbReference>
<dbReference type="InterPro" id="IPR042099">
    <property type="entry name" value="ANL_N_sf"/>
</dbReference>
<dbReference type="EC" id="6.2.1.3" evidence="5"/>
<evidence type="ECO:0000313" key="11">
    <source>
        <dbReference type="Proteomes" id="UP001158049"/>
    </source>
</evidence>
<dbReference type="PANTHER" id="PTHR43767">
    <property type="entry name" value="LONG-CHAIN-FATTY-ACID--COA LIGASE"/>
    <property type="match status" value="1"/>
</dbReference>